<protein>
    <recommendedName>
        <fullName evidence="9">Tyrosine recombinase XerC</fullName>
    </recommendedName>
</protein>
<dbReference type="SUPFAM" id="SSF47823">
    <property type="entry name" value="lambda integrase-like, N-terminal domain"/>
    <property type="match status" value="1"/>
</dbReference>
<feature type="active site" evidence="9">
    <location>
        <position position="271"/>
    </location>
</feature>
<dbReference type="InterPro" id="IPR013762">
    <property type="entry name" value="Integrase-like_cat_sf"/>
</dbReference>
<dbReference type="InterPro" id="IPR004107">
    <property type="entry name" value="Integrase_SAM-like_N"/>
</dbReference>
<keyword evidence="3 9" id="KW-0132">Cell division</keyword>
<evidence type="ECO:0000313" key="12">
    <source>
        <dbReference type="EMBL" id="UOO90639.1"/>
    </source>
</evidence>
<feature type="active site" evidence="9">
    <location>
        <position position="248"/>
    </location>
</feature>
<evidence type="ECO:0000256" key="4">
    <source>
        <dbReference type="ARBA" id="ARBA00022829"/>
    </source>
</evidence>
<dbReference type="Gene3D" id="1.10.443.10">
    <property type="entry name" value="Intergrase catalytic core"/>
    <property type="match status" value="1"/>
</dbReference>
<keyword evidence="13" id="KW-1185">Reference proteome</keyword>
<evidence type="ECO:0000259" key="10">
    <source>
        <dbReference type="PROSITE" id="PS51898"/>
    </source>
</evidence>
<comment type="subunit">
    <text evidence="9">Forms a cyclic heterotetrameric complex composed of two molecules of XerC and two molecules of XerD.</text>
</comment>
<feature type="active site" description="O-(3'-phospho-DNA)-tyrosine intermediate" evidence="9">
    <location>
        <position position="280"/>
    </location>
</feature>
<keyword evidence="5 9" id="KW-0229">DNA integration</keyword>
<accession>A0ABY4E4F1</accession>
<dbReference type="InterPro" id="IPR002104">
    <property type="entry name" value="Integrase_catalytic"/>
</dbReference>
<dbReference type="CDD" id="cd00798">
    <property type="entry name" value="INT_XerDC_C"/>
    <property type="match status" value="1"/>
</dbReference>
<dbReference type="PROSITE" id="PS51900">
    <property type="entry name" value="CB"/>
    <property type="match status" value="1"/>
</dbReference>
<keyword evidence="7 9" id="KW-0233">DNA recombination</keyword>
<evidence type="ECO:0000256" key="3">
    <source>
        <dbReference type="ARBA" id="ARBA00022618"/>
    </source>
</evidence>
<comment type="subcellular location">
    <subcellularLocation>
        <location evidence="1 9">Cytoplasm</location>
    </subcellularLocation>
</comment>
<keyword evidence="8 9" id="KW-0131">Cell cycle</keyword>
<evidence type="ECO:0000256" key="2">
    <source>
        <dbReference type="ARBA" id="ARBA00022490"/>
    </source>
</evidence>
<feature type="active site" evidence="9">
    <location>
        <position position="178"/>
    </location>
</feature>
<dbReference type="InterPro" id="IPR023009">
    <property type="entry name" value="Tyrosine_recombinase_XerC/XerD"/>
</dbReference>
<gene>
    <name evidence="9" type="primary">xerC</name>
    <name evidence="12" type="ORF">LVJ82_06615</name>
</gene>
<dbReference type="PANTHER" id="PTHR30349:SF81">
    <property type="entry name" value="TYROSINE RECOMBINASE XERC"/>
    <property type="match status" value="1"/>
</dbReference>
<keyword evidence="2 9" id="KW-0963">Cytoplasm</keyword>
<dbReference type="InterPro" id="IPR044068">
    <property type="entry name" value="CB"/>
</dbReference>
<feature type="domain" description="Tyr recombinase" evidence="10">
    <location>
        <begin position="113"/>
        <end position="293"/>
    </location>
</feature>
<evidence type="ECO:0000256" key="5">
    <source>
        <dbReference type="ARBA" id="ARBA00022908"/>
    </source>
</evidence>
<organism evidence="12 13">
    <name type="scientific">Vitreoscilla massiliensis</name>
    <dbReference type="NCBI Taxonomy" id="1689272"/>
    <lineage>
        <taxon>Bacteria</taxon>
        <taxon>Pseudomonadati</taxon>
        <taxon>Pseudomonadota</taxon>
        <taxon>Betaproteobacteria</taxon>
        <taxon>Neisseriales</taxon>
        <taxon>Neisseriaceae</taxon>
        <taxon>Vitreoscilla</taxon>
    </lineage>
</organism>
<feature type="active site" evidence="9">
    <location>
        <position position="154"/>
    </location>
</feature>
<evidence type="ECO:0000256" key="1">
    <source>
        <dbReference type="ARBA" id="ARBA00004496"/>
    </source>
</evidence>
<evidence type="ECO:0000256" key="8">
    <source>
        <dbReference type="ARBA" id="ARBA00023306"/>
    </source>
</evidence>
<dbReference type="InterPro" id="IPR011010">
    <property type="entry name" value="DNA_brk_join_enz"/>
</dbReference>
<sequence>MSTPHTLAAFRAQIAPFLERMQQRNLSELSINAYRRDLQQLCSLLAEKLTEDQELAAMHLRQVLMRLSQKSLNPRSLGRKISVWKQYAQFLRQFHDWEIDLSVGLKAPKTNTRLPKAVPAEPLNQWFSHGADKDDAMAIRDQAMFELLYGCGLRLSELRALDLKDVQLEAGWVSVQGKGNKQRQVPLGLQARLAVEAYLPLRQANSNENALFTSRLGARIGQRQIQLRLDAWAQRQNSDRHLSPHMLRHSYASHVLQSSHNIRAVQELLGHKQLSTTQIYTSLDFSHLSEVYDAAHPRAKKHKPK</sequence>
<dbReference type="Proteomes" id="UP000832011">
    <property type="component" value="Chromosome"/>
</dbReference>
<name>A0ABY4E4F1_9NEIS</name>
<feature type="active site" evidence="9">
    <location>
        <position position="245"/>
    </location>
</feature>
<dbReference type="EMBL" id="CP091511">
    <property type="protein sequence ID" value="UOO90639.1"/>
    <property type="molecule type" value="Genomic_DNA"/>
</dbReference>
<dbReference type="Pfam" id="PF02899">
    <property type="entry name" value="Phage_int_SAM_1"/>
    <property type="match status" value="1"/>
</dbReference>
<proteinExistence type="inferred from homology"/>
<keyword evidence="6 9" id="KW-0238">DNA-binding</keyword>
<dbReference type="PROSITE" id="PS51898">
    <property type="entry name" value="TYR_RECOMBINASE"/>
    <property type="match status" value="1"/>
</dbReference>
<evidence type="ECO:0000256" key="7">
    <source>
        <dbReference type="ARBA" id="ARBA00023172"/>
    </source>
</evidence>
<evidence type="ECO:0000256" key="9">
    <source>
        <dbReference type="HAMAP-Rule" id="MF_01808"/>
    </source>
</evidence>
<comment type="function">
    <text evidence="9">Site-specific tyrosine recombinase, which acts by catalyzing the cutting and rejoining of the recombining DNA molecules. The XerC-XerD complex is essential to convert dimers of the bacterial chromosome into monomers to permit their segregation at cell division. It also contributes to the segregational stability of plasmids.</text>
</comment>
<feature type="domain" description="Core-binding (CB)" evidence="11">
    <location>
        <begin position="8"/>
        <end position="92"/>
    </location>
</feature>
<dbReference type="HAMAP" id="MF_01808">
    <property type="entry name" value="Recomb_XerC_XerD"/>
    <property type="match status" value="1"/>
</dbReference>
<dbReference type="InterPro" id="IPR050090">
    <property type="entry name" value="Tyrosine_recombinase_XerCD"/>
</dbReference>
<keyword evidence="4 9" id="KW-0159">Chromosome partition</keyword>
<evidence type="ECO:0000313" key="13">
    <source>
        <dbReference type="Proteomes" id="UP000832011"/>
    </source>
</evidence>
<reference evidence="12 13" key="1">
    <citation type="journal article" date="2022" name="Res Sq">
        <title>Evolution of multicellular longitudinally dividing oral cavity symbionts (Neisseriaceae).</title>
        <authorList>
            <person name="Nyongesa S."/>
            <person name="Weber P."/>
            <person name="Bernet E."/>
            <person name="Pullido F."/>
            <person name="Nieckarz M."/>
            <person name="Delaby M."/>
            <person name="Nieves C."/>
            <person name="Viehboeck T."/>
            <person name="Krause N."/>
            <person name="Rivera-Millot A."/>
            <person name="Nakamura A."/>
            <person name="Vischer N."/>
            <person name="VanNieuwenhze M."/>
            <person name="Brun Y."/>
            <person name="Cava F."/>
            <person name="Bulgheresi S."/>
            <person name="Veyrier F."/>
        </authorList>
    </citation>
    <scope>NUCLEOTIDE SEQUENCE [LARGE SCALE GENOMIC DNA]</scope>
    <source>
        <strain evidence="12 13">SN4</strain>
    </source>
</reference>
<dbReference type="InterPro" id="IPR010998">
    <property type="entry name" value="Integrase_recombinase_N"/>
</dbReference>
<dbReference type="Pfam" id="PF00589">
    <property type="entry name" value="Phage_integrase"/>
    <property type="match status" value="1"/>
</dbReference>
<dbReference type="RefSeq" id="WP_058304963.1">
    <property type="nucleotide sequence ID" value="NZ_CABKVG010000005.1"/>
</dbReference>
<evidence type="ECO:0000256" key="6">
    <source>
        <dbReference type="ARBA" id="ARBA00023125"/>
    </source>
</evidence>
<dbReference type="SUPFAM" id="SSF56349">
    <property type="entry name" value="DNA breaking-rejoining enzymes"/>
    <property type="match status" value="1"/>
</dbReference>
<evidence type="ECO:0000259" key="11">
    <source>
        <dbReference type="PROSITE" id="PS51900"/>
    </source>
</evidence>
<dbReference type="PANTHER" id="PTHR30349">
    <property type="entry name" value="PHAGE INTEGRASE-RELATED"/>
    <property type="match status" value="1"/>
</dbReference>
<comment type="similarity">
    <text evidence="9">Belongs to the 'phage' integrase family. XerC subfamily.</text>
</comment>
<dbReference type="Gene3D" id="1.10.150.130">
    <property type="match status" value="1"/>
</dbReference>